<dbReference type="PANTHER" id="PTHR46401">
    <property type="entry name" value="GLYCOSYLTRANSFERASE WBBK-RELATED"/>
    <property type="match status" value="1"/>
</dbReference>
<feature type="domain" description="Glycosyl transferase family 1" evidence="2">
    <location>
        <begin position="195"/>
        <end position="347"/>
    </location>
</feature>
<keyword evidence="4" id="KW-1185">Reference proteome</keyword>
<dbReference type="InterPro" id="IPR001296">
    <property type="entry name" value="Glyco_trans_1"/>
</dbReference>
<comment type="caution">
    <text evidence="3">The sequence shown here is derived from an EMBL/GenBank/DDBJ whole genome shotgun (WGS) entry which is preliminary data.</text>
</comment>
<dbReference type="PANTHER" id="PTHR46401:SF2">
    <property type="entry name" value="GLYCOSYLTRANSFERASE WBBK-RELATED"/>
    <property type="match status" value="1"/>
</dbReference>
<dbReference type="Proteomes" id="UP000321926">
    <property type="component" value="Unassembled WGS sequence"/>
</dbReference>
<name>A0A5C8KAJ8_9BACT</name>
<keyword evidence="1 3" id="KW-0808">Transferase</keyword>
<accession>A0A5C8KAJ8</accession>
<sequence length="368" mass="41449">MKINFITNLSLNETSGGGSAVNAATYQQLSRFFDVNYCGPINLPIDTASKFTSKLNRSIGLPGNYHFFSDNRLKQIAAKVAAVNKNDSDANFFHGFTSWIKYKSSLPYYAYADACFATYVSIYNKGIKFSGSDLERIYAAEAKWLDAASQIFFRSKWALNETKKHYGLDGHNFSVAGLGGFIDIPESFQKIVDFQFLFISKEFIPKGGDLCVKAFERLREYYPNATMIIVGEEPPKDILVKKNVEYAGFLSKSKPEEYEKLKCIFSNSFALVHPTSKDTNALVISEAGYYGCPSIAPASFAIPELIKNNITGLLLHTPISVDDVYEKMSYLCSQPSKYLKMRESVRQFSISNFTWEKVGEHFFKTIIK</sequence>
<dbReference type="CDD" id="cd03801">
    <property type="entry name" value="GT4_PimA-like"/>
    <property type="match status" value="1"/>
</dbReference>
<dbReference type="OrthoDB" id="9790710at2"/>
<dbReference type="GO" id="GO:0016757">
    <property type="term" value="F:glycosyltransferase activity"/>
    <property type="evidence" value="ECO:0007669"/>
    <property type="project" value="InterPro"/>
</dbReference>
<proteinExistence type="predicted"/>
<organism evidence="3 4">
    <name type="scientific">Pontibacter qinzhouensis</name>
    <dbReference type="NCBI Taxonomy" id="2603253"/>
    <lineage>
        <taxon>Bacteria</taxon>
        <taxon>Pseudomonadati</taxon>
        <taxon>Bacteroidota</taxon>
        <taxon>Cytophagia</taxon>
        <taxon>Cytophagales</taxon>
        <taxon>Hymenobacteraceae</taxon>
        <taxon>Pontibacter</taxon>
    </lineage>
</organism>
<protein>
    <submittedName>
        <fullName evidence="3">Glycosyltransferase family 4 protein</fullName>
    </submittedName>
</protein>
<dbReference type="EMBL" id="VRTY01000031">
    <property type="protein sequence ID" value="TXK46971.1"/>
    <property type="molecule type" value="Genomic_DNA"/>
</dbReference>
<dbReference type="Pfam" id="PF00534">
    <property type="entry name" value="Glycos_transf_1"/>
    <property type="match status" value="1"/>
</dbReference>
<dbReference type="GO" id="GO:0009103">
    <property type="term" value="P:lipopolysaccharide biosynthetic process"/>
    <property type="evidence" value="ECO:0007669"/>
    <property type="project" value="TreeGrafter"/>
</dbReference>
<evidence type="ECO:0000256" key="1">
    <source>
        <dbReference type="ARBA" id="ARBA00022679"/>
    </source>
</evidence>
<reference evidence="3 4" key="1">
    <citation type="submission" date="2019-08" db="EMBL/GenBank/DDBJ databases">
        <authorList>
            <person name="Shi S."/>
        </authorList>
    </citation>
    <scope>NUCLEOTIDE SEQUENCE [LARGE SCALE GENOMIC DNA]</scope>
    <source>
        <strain evidence="3 4">GY10130</strain>
    </source>
</reference>
<gene>
    <name evidence="3" type="ORF">FVR03_10145</name>
</gene>
<evidence type="ECO:0000313" key="4">
    <source>
        <dbReference type="Proteomes" id="UP000321926"/>
    </source>
</evidence>
<evidence type="ECO:0000313" key="3">
    <source>
        <dbReference type="EMBL" id="TXK46971.1"/>
    </source>
</evidence>
<dbReference type="AlphaFoldDB" id="A0A5C8KAJ8"/>
<dbReference type="RefSeq" id="WP_147921635.1">
    <property type="nucleotide sequence ID" value="NZ_VRTY01000031.1"/>
</dbReference>
<evidence type="ECO:0000259" key="2">
    <source>
        <dbReference type="Pfam" id="PF00534"/>
    </source>
</evidence>
<dbReference type="SUPFAM" id="SSF53756">
    <property type="entry name" value="UDP-Glycosyltransferase/glycogen phosphorylase"/>
    <property type="match status" value="1"/>
</dbReference>
<dbReference type="Gene3D" id="3.40.50.2000">
    <property type="entry name" value="Glycogen Phosphorylase B"/>
    <property type="match status" value="1"/>
</dbReference>